<evidence type="ECO:0000256" key="1">
    <source>
        <dbReference type="ARBA" id="ARBA00022553"/>
    </source>
</evidence>
<feature type="domain" description="HAMP" evidence="3">
    <location>
        <begin position="43"/>
        <end position="95"/>
    </location>
</feature>
<keyword evidence="2" id="KW-0902">Two-component regulatory system</keyword>
<dbReference type="Gene3D" id="1.10.8.500">
    <property type="entry name" value="HAMP domain in histidine kinase"/>
    <property type="match status" value="1"/>
</dbReference>
<dbReference type="Pfam" id="PF00672">
    <property type="entry name" value="HAMP"/>
    <property type="match status" value="2"/>
</dbReference>
<dbReference type="EMBL" id="KN833851">
    <property type="protein sequence ID" value="KIK16614.1"/>
    <property type="molecule type" value="Genomic_DNA"/>
</dbReference>
<reference evidence="4 5" key="1">
    <citation type="submission" date="2014-04" db="EMBL/GenBank/DDBJ databases">
        <authorList>
            <consortium name="DOE Joint Genome Institute"/>
            <person name="Kuo A."/>
            <person name="Kohler A."/>
            <person name="Costa M.D."/>
            <person name="Nagy L.G."/>
            <person name="Floudas D."/>
            <person name="Copeland A."/>
            <person name="Barry K.W."/>
            <person name="Cichocki N."/>
            <person name="Veneault-Fourrey C."/>
            <person name="LaButti K."/>
            <person name="Lindquist E.A."/>
            <person name="Lipzen A."/>
            <person name="Lundell T."/>
            <person name="Morin E."/>
            <person name="Murat C."/>
            <person name="Sun H."/>
            <person name="Tunlid A."/>
            <person name="Henrissat B."/>
            <person name="Grigoriev I.V."/>
            <person name="Hibbett D.S."/>
            <person name="Martin F."/>
            <person name="Nordberg H.P."/>
            <person name="Cantor M.N."/>
            <person name="Hua S.X."/>
        </authorList>
    </citation>
    <scope>NUCLEOTIDE SEQUENCE [LARGE SCALE GENOMIC DNA]</scope>
    <source>
        <strain evidence="4 5">441</strain>
    </source>
</reference>
<sequence>MVVSLRALAAEVIRVTLAVGSQGKLGGQAHVPDVEGVCLNWSAKLTDQVRSIAKVTTAAAKSDLTQKVEIEVEGEMLTLKKTVNSMVGQLGAFASQVPRVALEVGTQDILGGQAHVEGAQGTWTDLTGNVNISGFIEMASNLTDQVRSILDVKKAVARGDLSKVITVDIQGEMLDLKVIVNPMVSRLSTLANEVTRVSLEVGTEGILRGQAYIPDVQGTWKVLTDNVSLMAMNLTNQVRSIAEVTKAVAAGNLTKKIEVDVHGEIMELKETVNGMTESSSHFAAEVTRVAGEVGTEGKFGGQARITNVGGTWKVGTDWFGRYVTSLANGGSGSYGSSTL</sequence>
<organism evidence="4 5">
    <name type="scientific">Pisolithus microcarpus 441</name>
    <dbReference type="NCBI Taxonomy" id="765257"/>
    <lineage>
        <taxon>Eukaryota</taxon>
        <taxon>Fungi</taxon>
        <taxon>Dikarya</taxon>
        <taxon>Basidiomycota</taxon>
        <taxon>Agaricomycotina</taxon>
        <taxon>Agaricomycetes</taxon>
        <taxon>Agaricomycetidae</taxon>
        <taxon>Boletales</taxon>
        <taxon>Sclerodermatineae</taxon>
        <taxon>Pisolithaceae</taxon>
        <taxon>Pisolithus</taxon>
    </lineage>
</organism>
<feature type="domain" description="HAMP" evidence="3">
    <location>
        <begin position="232"/>
        <end position="284"/>
    </location>
</feature>
<dbReference type="HOGENOM" id="CLU_064635_0_0_1"/>
<dbReference type="GO" id="GO:0071474">
    <property type="term" value="P:cellular hyperosmotic response"/>
    <property type="evidence" value="ECO:0007669"/>
    <property type="project" value="TreeGrafter"/>
</dbReference>
<dbReference type="STRING" id="765257.A0A0C9YRW1"/>
<gene>
    <name evidence="4" type="ORF">PISMIDRAFT_15690</name>
</gene>
<feature type="domain" description="HAMP" evidence="3">
    <location>
        <begin position="140"/>
        <end position="192"/>
    </location>
</feature>
<dbReference type="GO" id="GO:0004673">
    <property type="term" value="F:protein histidine kinase activity"/>
    <property type="evidence" value="ECO:0007669"/>
    <property type="project" value="TreeGrafter"/>
</dbReference>
<evidence type="ECO:0000256" key="2">
    <source>
        <dbReference type="ARBA" id="ARBA00023012"/>
    </source>
</evidence>
<dbReference type="CDD" id="cd06225">
    <property type="entry name" value="HAMP"/>
    <property type="match status" value="2"/>
</dbReference>
<keyword evidence="5" id="KW-1185">Reference proteome</keyword>
<dbReference type="Gene3D" id="1.20.120.1530">
    <property type="match status" value="1"/>
</dbReference>
<reference evidence="5" key="2">
    <citation type="submission" date="2015-01" db="EMBL/GenBank/DDBJ databases">
        <title>Evolutionary Origins and Diversification of the Mycorrhizal Mutualists.</title>
        <authorList>
            <consortium name="DOE Joint Genome Institute"/>
            <consortium name="Mycorrhizal Genomics Consortium"/>
            <person name="Kohler A."/>
            <person name="Kuo A."/>
            <person name="Nagy L.G."/>
            <person name="Floudas D."/>
            <person name="Copeland A."/>
            <person name="Barry K.W."/>
            <person name="Cichocki N."/>
            <person name="Veneault-Fourrey C."/>
            <person name="LaButti K."/>
            <person name="Lindquist E.A."/>
            <person name="Lipzen A."/>
            <person name="Lundell T."/>
            <person name="Morin E."/>
            <person name="Murat C."/>
            <person name="Riley R."/>
            <person name="Ohm R."/>
            <person name="Sun H."/>
            <person name="Tunlid A."/>
            <person name="Henrissat B."/>
            <person name="Grigoriev I.V."/>
            <person name="Hibbett D.S."/>
            <person name="Martin F."/>
        </authorList>
    </citation>
    <scope>NUCLEOTIDE SEQUENCE [LARGE SCALE GENOMIC DNA]</scope>
    <source>
        <strain evidence="5">441</strain>
    </source>
</reference>
<protein>
    <recommendedName>
        <fullName evidence="3">HAMP domain-containing protein</fullName>
    </recommendedName>
</protein>
<dbReference type="SUPFAM" id="SSF58104">
    <property type="entry name" value="Methyl-accepting chemotaxis protein (MCP) signaling domain"/>
    <property type="match status" value="1"/>
</dbReference>
<dbReference type="AlphaFoldDB" id="A0A0C9YRW1"/>
<dbReference type="PANTHER" id="PTHR45339:SF1">
    <property type="entry name" value="HYBRID SIGNAL TRANSDUCTION HISTIDINE KINASE J"/>
    <property type="match status" value="1"/>
</dbReference>
<proteinExistence type="predicted"/>
<dbReference type="GO" id="GO:0016020">
    <property type="term" value="C:membrane"/>
    <property type="evidence" value="ECO:0007669"/>
    <property type="project" value="InterPro"/>
</dbReference>
<name>A0A0C9YRW1_9AGAM</name>
<evidence type="ECO:0000313" key="5">
    <source>
        <dbReference type="Proteomes" id="UP000054018"/>
    </source>
</evidence>
<dbReference type="PANTHER" id="PTHR45339">
    <property type="entry name" value="HYBRID SIGNAL TRANSDUCTION HISTIDINE KINASE J"/>
    <property type="match status" value="1"/>
</dbReference>
<dbReference type="InterPro" id="IPR003660">
    <property type="entry name" value="HAMP_dom"/>
</dbReference>
<dbReference type="Proteomes" id="UP000054018">
    <property type="component" value="Unassembled WGS sequence"/>
</dbReference>
<accession>A0A0C9YRW1</accession>
<evidence type="ECO:0000259" key="3">
    <source>
        <dbReference type="PROSITE" id="PS50885"/>
    </source>
</evidence>
<dbReference type="GO" id="GO:0000160">
    <property type="term" value="P:phosphorelay signal transduction system"/>
    <property type="evidence" value="ECO:0007669"/>
    <property type="project" value="UniProtKB-KW"/>
</dbReference>
<keyword evidence="1" id="KW-0597">Phosphoprotein</keyword>
<dbReference type="OrthoDB" id="10266508at2759"/>
<dbReference type="PROSITE" id="PS50885">
    <property type="entry name" value="HAMP"/>
    <property type="match status" value="3"/>
</dbReference>
<dbReference type="SMART" id="SM00304">
    <property type="entry name" value="HAMP"/>
    <property type="match status" value="3"/>
</dbReference>
<evidence type="ECO:0000313" key="4">
    <source>
        <dbReference type="EMBL" id="KIK16614.1"/>
    </source>
</evidence>